<proteinExistence type="predicted"/>
<evidence type="ECO:0000256" key="1">
    <source>
        <dbReference type="ARBA" id="ARBA00004167"/>
    </source>
</evidence>
<evidence type="ECO:0000313" key="8">
    <source>
        <dbReference type="Proteomes" id="UP000050488"/>
    </source>
</evidence>
<dbReference type="Pfam" id="PF04228">
    <property type="entry name" value="Zn_peptidase"/>
    <property type="match status" value="1"/>
</dbReference>
<comment type="subcellular location">
    <subcellularLocation>
        <location evidence="1">Membrane</location>
        <topology evidence="1">Single-pass membrane protein</topology>
    </subcellularLocation>
</comment>
<keyword evidence="3 6" id="KW-1133">Transmembrane helix</keyword>
<feature type="region of interest" description="Disordered" evidence="5">
    <location>
        <begin position="1"/>
        <end position="21"/>
    </location>
</feature>
<dbReference type="PANTHER" id="PTHR30168">
    <property type="entry name" value="PUTATIVE MEMBRANE PROTEIN YPFJ"/>
    <property type="match status" value="1"/>
</dbReference>
<dbReference type="InterPro" id="IPR007343">
    <property type="entry name" value="Uncharacterised_pept_Zn_put"/>
</dbReference>
<dbReference type="STRING" id="1544413.Clow_01989"/>
<keyword evidence="2 6" id="KW-0812">Transmembrane</keyword>
<dbReference type="AlphaFoldDB" id="A0A0Q0UGW3"/>
<evidence type="ECO:0000256" key="4">
    <source>
        <dbReference type="ARBA" id="ARBA00023136"/>
    </source>
</evidence>
<gene>
    <name evidence="7" type="ORF">Clow_01989</name>
</gene>
<dbReference type="Proteomes" id="UP000050488">
    <property type="component" value="Unassembled WGS sequence"/>
</dbReference>
<dbReference type="GO" id="GO:0016020">
    <property type="term" value="C:membrane"/>
    <property type="evidence" value="ECO:0007669"/>
    <property type="project" value="UniProtKB-SubCell"/>
</dbReference>
<protein>
    <submittedName>
        <fullName evidence="7">Putative neutral zinc metallopeptidase</fullName>
    </submittedName>
</protein>
<dbReference type="PATRIC" id="fig|1544413.3.peg.1993"/>
<evidence type="ECO:0000256" key="2">
    <source>
        <dbReference type="ARBA" id="ARBA00022692"/>
    </source>
</evidence>
<name>A0A0Q0UGW3_9CORY</name>
<dbReference type="EMBL" id="LKEV01000006">
    <property type="protein sequence ID" value="KQB85855.1"/>
    <property type="molecule type" value="Genomic_DNA"/>
</dbReference>
<evidence type="ECO:0000256" key="5">
    <source>
        <dbReference type="SAM" id="MobiDB-lite"/>
    </source>
</evidence>
<organism evidence="7 8">
    <name type="scientific">Corynebacterium lowii</name>
    <dbReference type="NCBI Taxonomy" id="1544413"/>
    <lineage>
        <taxon>Bacteria</taxon>
        <taxon>Bacillati</taxon>
        <taxon>Actinomycetota</taxon>
        <taxon>Actinomycetes</taxon>
        <taxon>Mycobacteriales</taxon>
        <taxon>Corynebacteriaceae</taxon>
        <taxon>Corynebacterium</taxon>
    </lineage>
</organism>
<evidence type="ECO:0000313" key="7">
    <source>
        <dbReference type="EMBL" id="KQB85855.1"/>
    </source>
</evidence>
<reference evidence="7 8" key="1">
    <citation type="submission" date="2015-10" db="EMBL/GenBank/DDBJ databases">
        <title>Corynebacteirum lowii and Corynebacterium oculi species nova, derived from human clinical disease and and emended description of Corynebacterium mastiditis.</title>
        <authorList>
            <person name="Bernard K."/>
            <person name="Pacheco A.L."/>
            <person name="Mcdougall C."/>
            <person name="Burtx T."/>
            <person name="Weibe D."/>
            <person name="Tyler S."/>
            <person name="Olson A.B."/>
            <person name="Cnockaert M."/>
            <person name="Eguchi H."/>
            <person name="Kuwahara T."/>
            <person name="Nakayama-Imaohji H."/>
            <person name="Boudewijins M."/>
            <person name="Van Hoecke F."/>
            <person name="Bernier A.-M."/>
            <person name="Vandamme P."/>
        </authorList>
    </citation>
    <scope>NUCLEOTIDE SEQUENCE [LARGE SCALE GENOMIC DNA]</scope>
    <source>
        <strain evidence="7 8">NML 130206</strain>
    </source>
</reference>
<feature type="transmembrane region" description="Helical" evidence="6">
    <location>
        <begin position="25"/>
        <end position="43"/>
    </location>
</feature>
<dbReference type="PANTHER" id="PTHR30168:SF0">
    <property type="entry name" value="INNER MEMBRANE PROTEIN"/>
    <property type="match status" value="1"/>
</dbReference>
<evidence type="ECO:0000256" key="3">
    <source>
        <dbReference type="ARBA" id="ARBA00022989"/>
    </source>
</evidence>
<sequence length="171" mass="17743">MTFRNDASFDSGRASSSSGGGRGGLIAGGGVGTLVLVGLYLVLGGNPSDLGNLLGQGGGTAERDTGDYSLEHCQTAEDANANDDCRMVATASTIDEVWASVLPEQAGIEYTEPGLHLFRSSVNTGCGAASSSTGYWAFLLPRGSNRVFGRILLRATTFPRWVRRAAGADVH</sequence>
<keyword evidence="4 6" id="KW-0472">Membrane</keyword>
<keyword evidence="8" id="KW-1185">Reference proteome</keyword>
<evidence type="ECO:0000256" key="6">
    <source>
        <dbReference type="SAM" id="Phobius"/>
    </source>
</evidence>
<accession>A0A0Q0UGW3</accession>
<comment type="caution">
    <text evidence="7">The sequence shown here is derived from an EMBL/GenBank/DDBJ whole genome shotgun (WGS) entry which is preliminary data.</text>
</comment>